<accession>A0A3Q2SV44</accession>
<dbReference type="Proteomes" id="UP000265000">
    <property type="component" value="Unplaced"/>
</dbReference>
<organism evidence="1 2">
    <name type="scientific">Fundulus heteroclitus</name>
    <name type="common">Killifish</name>
    <name type="synonym">Mummichog</name>
    <dbReference type="NCBI Taxonomy" id="8078"/>
    <lineage>
        <taxon>Eukaryota</taxon>
        <taxon>Metazoa</taxon>
        <taxon>Chordata</taxon>
        <taxon>Craniata</taxon>
        <taxon>Vertebrata</taxon>
        <taxon>Euteleostomi</taxon>
        <taxon>Actinopterygii</taxon>
        <taxon>Neopterygii</taxon>
        <taxon>Teleostei</taxon>
        <taxon>Neoteleostei</taxon>
        <taxon>Acanthomorphata</taxon>
        <taxon>Ovalentaria</taxon>
        <taxon>Atherinomorphae</taxon>
        <taxon>Cyprinodontiformes</taxon>
        <taxon>Fundulidae</taxon>
        <taxon>Fundulus</taxon>
    </lineage>
</organism>
<dbReference type="GO" id="GO:0008157">
    <property type="term" value="F:protein phosphatase 1 binding"/>
    <property type="evidence" value="ECO:0007669"/>
    <property type="project" value="TreeGrafter"/>
</dbReference>
<reference evidence="1" key="2">
    <citation type="submission" date="2025-09" db="UniProtKB">
        <authorList>
            <consortium name="Ensembl"/>
        </authorList>
    </citation>
    <scope>IDENTIFICATION</scope>
</reference>
<keyword evidence="2" id="KW-1185">Reference proteome</keyword>
<protein>
    <submittedName>
        <fullName evidence="1">Uncharacterized protein</fullName>
    </submittedName>
</protein>
<evidence type="ECO:0000313" key="1">
    <source>
        <dbReference type="Ensembl" id="ENSFHEP00000004078.1"/>
    </source>
</evidence>
<dbReference type="Gene3D" id="2.60.40.2440">
    <property type="entry name" value="Carbohydrate binding type-21 domain"/>
    <property type="match status" value="1"/>
</dbReference>
<dbReference type="InterPro" id="IPR038175">
    <property type="entry name" value="CBM21_dom_sf"/>
</dbReference>
<dbReference type="GO" id="GO:2001069">
    <property type="term" value="F:glycogen binding"/>
    <property type="evidence" value="ECO:0007669"/>
    <property type="project" value="TreeGrafter"/>
</dbReference>
<dbReference type="AlphaFoldDB" id="A0A3Q2SV44"/>
<dbReference type="InterPro" id="IPR050782">
    <property type="entry name" value="PP1_regulatory_subunit_3"/>
</dbReference>
<name>A0A3Q2SV44_FUNHE</name>
<dbReference type="Ensembl" id="ENSFHET00000009449.1">
    <property type="protein sequence ID" value="ENSFHEP00000004078.1"/>
    <property type="gene ID" value="ENSFHEG00000004994.1"/>
</dbReference>
<dbReference type="STRING" id="8078.ENSFHEP00000004078"/>
<reference evidence="1" key="1">
    <citation type="submission" date="2025-08" db="UniProtKB">
        <authorList>
            <consortium name="Ensembl"/>
        </authorList>
    </citation>
    <scope>IDENTIFICATION</scope>
</reference>
<dbReference type="PANTHER" id="PTHR12307">
    <property type="entry name" value="PROTEIN PHOSPHATASE 1 REGULATORY SUBUNIT"/>
    <property type="match status" value="1"/>
</dbReference>
<dbReference type="GO" id="GO:0000164">
    <property type="term" value="C:protein phosphatase type 1 complex"/>
    <property type="evidence" value="ECO:0007669"/>
    <property type="project" value="TreeGrafter"/>
</dbReference>
<dbReference type="GO" id="GO:0005979">
    <property type="term" value="P:regulation of glycogen biosynthetic process"/>
    <property type="evidence" value="ECO:0007669"/>
    <property type="project" value="TreeGrafter"/>
</dbReference>
<evidence type="ECO:0000313" key="2">
    <source>
        <dbReference type="Proteomes" id="UP000265000"/>
    </source>
</evidence>
<proteinExistence type="predicted"/>
<sequence>MPQLKPPPRFCPPSVYLQRRNIYSSPGLSSSPASSSVQTMLRSCLRRNSYGGKKKSVSFADPLIVEPLFTSEPSSPSPTQVKGPCPRFLEGQENHENKIKFRLAFSQPKTDMRTFIAHLQERHVQMESCSISEGVLSGEVCVHHYNPIKTVTMKMTSDPRMSPKDIPYVFSFKTSLPQNEELEFHFTFKPGKGFALFFDDNMGQNYKVLQEKEGSSAGMDKQFYPNLSQHRSNVLTEIPYYYQRLDNLKYFKSHLLGSRTFHDISLFL</sequence>
<dbReference type="PANTHER" id="PTHR12307:SF15">
    <property type="entry name" value="PROTEIN PHOSPHATASE 1 REGULATORY SUBUNIT 3C"/>
    <property type="match status" value="1"/>
</dbReference>